<dbReference type="Proteomes" id="UP001576774">
    <property type="component" value="Unassembled WGS sequence"/>
</dbReference>
<protein>
    <recommendedName>
        <fullName evidence="5">Transport permease protein</fullName>
    </recommendedName>
</protein>
<comment type="caution">
    <text evidence="7">The sequence shown here is derived from an EMBL/GenBank/DDBJ whole genome shotgun (WGS) entry which is preliminary data.</text>
</comment>
<keyword evidence="8" id="KW-1185">Reference proteome</keyword>
<dbReference type="PROSITE" id="PS51012">
    <property type="entry name" value="ABC_TM2"/>
    <property type="match status" value="1"/>
</dbReference>
<keyword evidence="2 5" id="KW-0812">Transmembrane</keyword>
<keyword evidence="5" id="KW-0813">Transport</keyword>
<feature type="transmembrane region" description="Helical" evidence="5">
    <location>
        <begin position="167"/>
        <end position="193"/>
    </location>
</feature>
<feature type="domain" description="ABC transmembrane type-2" evidence="6">
    <location>
        <begin position="51"/>
        <end position="282"/>
    </location>
</feature>
<dbReference type="Pfam" id="PF01061">
    <property type="entry name" value="ABC2_membrane"/>
    <property type="match status" value="1"/>
</dbReference>
<evidence type="ECO:0000313" key="8">
    <source>
        <dbReference type="Proteomes" id="UP001576774"/>
    </source>
</evidence>
<dbReference type="PANTHER" id="PTHR43229:SF2">
    <property type="entry name" value="NODULATION PROTEIN J"/>
    <property type="match status" value="1"/>
</dbReference>
<dbReference type="PIRSF" id="PIRSF006648">
    <property type="entry name" value="DrrB"/>
    <property type="match status" value="1"/>
</dbReference>
<gene>
    <name evidence="7" type="ORF">ACE1CC_29180</name>
</gene>
<proteinExistence type="inferred from homology"/>
<dbReference type="RefSeq" id="WP_413273937.1">
    <property type="nucleotide sequence ID" value="NZ_JBHFNQ010000214.1"/>
</dbReference>
<name>A0ABV4XDR7_9CYAN</name>
<feature type="transmembrane region" description="Helical" evidence="5">
    <location>
        <begin position="92"/>
        <end position="111"/>
    </location>
</feature>
<evidence type="ECO:0000256" key="3">
    <source>
        <dbReference type="ARBA" id="ARBA00022989"/>
    </source>
</evidence>
<evidence type="ECO:0000313" key="7">
    <source>
        <dbReference type="EMBL" id="MFB2880943.1"/>
    </source>
</evidence>
<feature type="transmembrane region" description="Helical" evidence="5">
    <location>
        <begin position="254"/>
        <end position="275"/>
    </location>
</feature>
<comment type="caution">
    <text evidence="5">Lacks conserved residue(s) required for the propagation of feature annotation.</text>
</comment>
<dbReference type="InterPro" id="IPR000412">
    <property type="entry name" value="ABC_2_transport"/>
</dbReference>
<evidence type="ECO:0000256" key="5">
    <source>
        <dbReference type="RuleBase" id="RU361157"/>
    </source>
</evidence>
<comment type="subcellular location">
    <subcellularLocation>
        <location evidence="5">Cell membrane</location>
        <topology evidence="5">Multi-pass membrane protein</topology>
    </subcellularLocation>
    <subcellularLocation>
        <location evidence="1">Membrane</location>
        <topology evidence="1">Multi-pass membrane protein</topology>
    </subcellularLocation>
</comment>
<comment type="similarity">
    <text evidence="5">Belongs to the ABC-2 integral membrane protein family.</text>
</comment>
<keyword evidence="5" id="KW-1003">Cell membrane</keyword>
<feature type="transmembrane region" description="Helical" evidence="5">
    <location>
        <begin position="205"/>
        <end position="227"/>
    </location>
</feature>
<dbReference type="PANTHER" id="PTHR43229">
    <property type="entry name" value="NODULATION PROTEIN J"/>
    <property type="match status" value="1"/>
</dbReference>
<sequence>MKPQESGVLLNGWVKPKHDRANNWLTATWELIRKTIVLTELEVRKLLHDPSDLFVRAAQPVLWLVIFGQVFARIRAIPSNGLPYLDFMAAGILAQSVLFVAIFSGGMSIIWERDLGTIHKFLASPTPRAAMVLGKALSAGVRGFCQVIVIYLLSILIGVHLNLNPLAFLGVLLVVFLGAACFCTFSLIIGCLVKSRERFTGIGQLLTMPLFFASNAIYPIALMPLWLRSIAHLNPLTYMVDALRGTMLENGRSIYGFGTDCLILLVVVVVLTYICGRLYPRLAT</sequence>
<evidence type="ECO:0000259" key="6">
    <source>
        <dbReference type="PROSITE" id="PS51012"/>
    </source>
</evidence>
<accession>A0ABV4XDR7</accession>
<dbReference type="PRINTS" id="PR00164">
    <property type="entry name" value="ABC2TRNSPORT"/>
</dbReference>
<evidence type="ECO:0000256" key="2">
    <source>
        <dbReference type="ARBA" id="ARBA00022692"/>
    </source>
</evidence>
<keyword evidence="3 5" id="KW-1133">Transmembrane helix</keyword>
<dbReference type="InterPro" id="IPR013525">
    <property type="entry name" value="ABC2_TM"/>
</dbReference>
<reference evidence="7 8" key="1">
    <citation type="submission" date="2024-09" db="EMBL/GenBank/DDBJ databases">
        <title>Floridaenema gen nov. (Aerosakkonemataceae, Aerosakkonematales ord. nov., Cyanobacteria) from benthic tropical and subtropical fresh waters, with the description of four new species.</title>
        <authorList>
            <person name="Moretto J.A."/>
            <person name="Berthold D.E."/>
            <person name="Lefler F.W."/>
            <person name="Huang I.-S."/>
            <person name="Laughinghouse H. IV."/>
        </authorList>
    </citation>
    <scope>NUCLEOTIDE SEQUENCE [LARGE SCALE GENOMIC DNA]</scope>
    <source>
        <strain evidence="7 8">BLCC-F46</strain>
    </source>
</reference>
<feature type="transmembrane region" description="Helical" evidence="5">
    <location>
        <begin position="132"/>
        <end position="161"/>
    </location>
</feature>
<dbReference type="InterPro" id="IPR051784">
    <property type="entry name" value="Nod_factor_ABC_transporter"/>
</dbReference>
<evidence type="ECO:0000256" key="1">
    <source>
        <dbReference type="ARBA" id="ARBA00004141"/>
    </source>
</evidence>
<evidence type="ECO:0000256" key="4">
    <source>
        <dbReference type="ARBA" id="ARBA00023136"/>
    </source>
</evidence>
<keyword evidence="4 5" id="KW-0472">Membrane</keyword>
<dbReference type="EMBL" id="JBHFNQ010000214">
    <property type="protein sequence ID" value="MFB2880943.1"/>
    <property type="molecule type" value="Genomic_DNA"/>
</dbReference>
<organism evidence="7 8">
    <name type="scientific">Floridaenema aerugineum BLCC-F46</name>
    <dbReference type="NCBI Taxonomy" id="3153654"/>
    <lineage>
        <taxon>Bacteria</taxon>
        <taxon>Bacillati</taxon>
        <taxon>Cyanobacteriota</taxon>
        <taxon>Cyanophyceae</taxon>
        <taxon>Oscillatoriophycideae</taxon>
        <taxon>Aerosakkonematales</taxon>
        <taxon>Aerosakkonemataceae</taxon>
        <taxon>Floridanema</taxon>
        <taxon>Floridanema aerugineum</taxon>
    </lineage>
</organism>
<dbReference type="InterPro" id="IPR047817">
    <property type="entry name" value="ABC2_TM_bact-type"/>
</dbReference>